<name>A0ABX0TYE7_9SPHN</name>
<feature type="transmembrane region" description="Helical" evidence="1">
    <location>
        <begin position="33"/>
        <end position="53"/>
    </location>
</feature>
<evidence type="ECO:0000256" key="1">
    <source>
        <dbReference type="SAM" id="Phobius"/>
    </source>
</evidence>
<comment type="caution">
    <text evidence="2">The sequence shown here is derived from an EMBL/GenBank/DDBJ whole genome shotgun (WGS) entry which is preliminary data.</text>
</comment>
<dbReference type="InterPro" id="IPR050445">
    <property type="entry name" value="Bact_polysacc_biosynth/exp"/>
</dbReference>
<accession>A0ABX0TYE7</accession>
<gene>
    <name evidence="2" type="ORF">FHS31_003072</name>
</gene>
<keyword evidence="1" id="KW-0472">Membrane</keyword>
<reference evidence="2 3" key="1">
    <citation type="submission" date="2020-03" db="EMBL/GenBank/DDBJ databases">
        <title>Genomic Encyclopedia of Type Strains, Phase III (KMG-III): the genomes of soil and plant-associated and newly described type strains.</title>
        <authorList>
            <person name="Whitman W."/>
        </authorList>
    </citation>
    <scope>NUCLEOTIDE SEQUENCE [LARGE SCALE GENOMIC DNA]</scope>
    <source>
        <strain evidence="2 3">CECT 8804</strain>
    </source>
</reference>
<evidence type="ECO:0000313" key="2">
    <source>
        <dbReference type="EMBL" id="NIJ09440.1"/>
    </source>
</evidence>
<organism evidence="2 3">
    <name type="scientific">Sphingomonas vulcanisoli</name>
    <dbReference type="NCBI Taxonomy" id="1658060"/>
    <lineage>
        <taxon>Bacteria</taxon>
        <taxon>Pseudomonadati</taxon>
        <taxon>Pseudomonadota</taxon>
        <taxon>Alphaproteobacteria</taxon>
        <taxon>Sphingomonadales</taxon>
        <taxon>Sphingomonadaceae</taxon>
        <taxon>Sphingomonas</taxon>
    </lineage>
</organism>
<feature type="transmembrane region" description="Helical" evidence="1">
    <location>
        <begin position="363"/>
        <end position="385"/>
    </location>
</feature>
<evidence type="ECO:0000313" key="3">
    <source>
        <dbReference type="Proteomes" id="UP000727456"/>
    </source>
</evidence>
<dbReference type="PANTHER" id="PTHR32309">
    <property type="entry name" value="TYROSINE-PROTEIN KINASE"/>
    <property type="match status" value="1"/>
</dbReference>
<dbReference type="Proteomes" id="UP000727456">
    <property type="component" value="Unassembled WGS sequence"/>
</dbReference>
<sequence>MNMHGAFTTIGDSTKPDESRWAKIKDRLVRYRLFLIVVVAPLLVAAFYLYAIASDQYESEAHFLVRTVETKSAPASGGLGQILSMATGSSSAQSETMSVADFLTSHDVVKTLRSEDQLVERFRRSDIDLFDRLSSDNPTPEKLLSFYRKYVSVQFDTDTGITELKVRSFSPQDSYELIQKLLTLGEQHVNMLNQRSYNDSVLTAQRQLAEAEVALAVSQERISNFRAAKADIDPTASGQAQITMVASLSQQLAAARAQLTAMGGLINPASPQYRATAAHVAALSTQVALQNNKLAGSGQTIASDVSGYEDLKLRQQFAAKRYESAAASLQDAREQARRQQLYLVRVVAANEPVKSTYPKRLRWLGTALVALLLLYAIIWLLIAGVREHAA</sequence>
<keyword evidence="1" id="KW-0812">Transmembrane</keyword>
<proteinExistence type="predicted"/>
<dbReference type="RefSeq" id="WP_167075068.1">
    <property type="nucleotide sequence ID" value="NZ_JAAOZC010000011.1"/>
</dbReference>
<keyword evidence="1" id="KW-1133">Transmembrane helix</keyword>
<dbReference type="PANTHER" id="PTHR32309:SF13">
    <property type="entry name" value="FERRIC ENTEROBACTIN TRANSPORT PROTEIN FEPE"/>
    <property type="match status" value="1"/>
</dbReference>
<keyword evidence="3" id="KW-1185">Reference proteome</keyword>
<dbReference type="EMBL" id="JAAOZC010000011">
    <property type="protein sequence ID" value="NIJ09440.1"/>
    <property type="molecule type" value="Genomic_DNA"/>
</dbReference>
<protein>
    <submittedName>
        <fullName evidence="2">Capsular polysaccharide transport system permease protein</fullName>
    </submittedName>
</protein>